<protein>
    <recommendedName>
        <fullName evidence="3">HTH tetR-type domain-containing protein</fullName>
    </recommendedName>
</protein>
<dbReference type="GO" id="GO:0003677">
    <property type="term" value="F:DNA binding"/>
    <property type="evidence" value="ECO:0007669"/>
    <property type="project" value="UniProtKB-UniRule"/>
</dbReference>
<evidence type="ECO:0000313" key="4">
    <source>
        <dbReference type="EMBL" id="OTN82225.1"/>
    </source>
</evidence>
<dbReference type="InterPro" id="IPR009057">
    <property type="entry name" value="Homeodomain-like_sf"/>
</dbReference>
<dbReference type="InterPro" id="IPR001647">
    <property type="entry name" value="HTH_TetR"/>
</dbReference>
<dbReference type="PANTHER" id="PTHR43479:SF11">
    <property type="entry name" value="ACREF_ENVCD OPERON REPRESSOR-RELATED"/>
    <property type="match status" value="1"/>
</dbReference>
<reference evidence="4 5" key="1">
    <citation type="submission" date="2017-05" db="EMBL/GenBank/DDBJ databases">
        <title>The Genome Sequence of Enterococcus faecium 7H8_DIV0219.</title>
        <authorList>
            <consortium name="The Broad Institute Genomics Platform"/>
            <consortium name="The Broad Institute Genomic Center for Infectious Diseases"/>
            <person name="Earl A."/>
            <person name="Manson A."/>
            <person name="Schwartman J."/>
            <person name="Gilmore M."/>
            <person name="Abouelleil A."/>
            <person name="Cao P."/>
            <person name="Chapman S."/>
            <person name="Cusick C."/>
            <person name="Shea T."/>
            <person name="Young S."/>
            <person name="Neafsey D."/>
            <person name="Nusbaum C."/>
            <person name="Birren B."/>
        </authorList>
    </citation>
    <scope>NUCLEOTIDE SEQUENCE [LARGE SCALE GENOMIC DNA]</scope>
    <source>
        <strain evidence="4 5">7H8_DIV0219</strain>
    </source>
</reference>
<accession>A0A242AMF6</accession>
<dbReference type="Pfam" id="PF00440">
    <property type="entry name" value="TetR_N"/>
    <property type="match status" value="1"/>
</dbReference>
<feature type="domain" description="HTH tetR-type" evidence="3">
    <location>
        <begin position="2"/>
        <end position="62"/>
    </location>
</feature>
<dbReference type="RefSeq" id="WP_086324090.1">
    <property type="nucleotide sequence ID" value="NZ_NGKW01000054.1"/>
</dbReference>
<organism evidence="4 5">
    <name type="scientific">Enterococcus faecium</name>
    <name type="common">Streptococcus faecium</name>
    <dbReference type="NCBI Taxonomy" id="1352"/>
    <lineage>
        <taxon>Bacteria</taxon>
        <taxon>Bacillati</taxon>
        <taxon>Bacillota</taxon>
        <taxon>Bacilli</taxon>
        <taxon>Lactobacillales</taxon>
        <taxon>Enterococcaceae</taxon>
        <taxon>Enterococcus</taxon>
    </lineage>
</organism>
<dbReference type="Gene3D" id="1.10.357.10">
    <property type="entry name" value="Tetracycline Repressor, domain 2"/>
    <property type="match status" value="1"/>
</dbReference>
<name>A0A242AMF6_ENTFC</name>
<gene>
    <name evidence="4" type="ORF">A5810_003239</name>
</gene>
<keyword evidence="1 2" id="KW-0238">DNA-binding</keyword>
<sequence length="199" mass="23547">MKRVENKLELALSNLLNEKSLENITVAELTKEADISRRLFYVYYKDKKTFIDSIIKKHLINLKIEAEKDRIILFTISKFPRLSKINLYASEAFFNIANYVDTNRGILSALMSKNGSFLFYYKIHDLFIEEFHERINLFKGRYVRNIRAEYIDEFYVGSILGQFMVWITIKNPDSIEIFLERLGKFQITAPYEFLVPDIS</sequence>
<dbReference type="PROSITE" id="PS50977">
    <property type="entry name" value="HTH_TETR_2"/>
    <property type="match status" value="1"/>
</dbReference>
<proteinExistence type="predicted"/>
<evidence type="ECO:0000313" key="5">
    <source>
        <dbReference type="Proteomes" id="UP000194885"/>
    </source>
</evidence>
<comment type="caution">
    <text evidence="4">The sequence shown here is derived from an EMBL/GenBank/DDBJ whole genome shotgun (WGS) entry which is preliminary data.</text>
</comment>
<dbReference type="Pfam" id="PF14278">
    <property type="entry name" value="TetR_C_8"/>
    <property type="match status" value="1"/>
</dbReference>
<dbReference type="SUPFAM" id="SSF46689">
    <property type="entry name" value="Homeodomain-like"/>
    <property type="match status" value="1"/>
</dbReference>
<dbReference type="PANTHER" id="PTHR43479">
    <property type="entry name" value="ACREF/ENVCD OPERON REPRESSOR-RELATED"/>
    <property type="match status" value="1"/>
</dbReference>
<evidence type="ECO:0000256" key="2">
    <source>
        <dbReference type="PROSITE-ProRule" id="PRU00335"/>
    </source>
</evidence>
<evidence type="ECO:0000256" key="1">
    <source>
        <dbReference type="ARBA" id="ARBA00023125"/>
    </source>
</evidence>
<dbReference type="AlphaFoldDB" id="A0A242AMF6"/>
<feature type="DNA-binding region" description="H-T-H motif" evidence="2">
    <location>
        <begin position="25"/>
        <end position="44"/>
    </location>
</feature>
<dbReference type="Proteomes" id="UP000194885">
    <property type="component" value="Unassembled WGS sequence"/>
</dbReference>
<dbReference type="InterPro" id="IPR039532">
    <property type="entry name" value="TetR_C_Firmicutes"/>
</dbReference>
<evidence type="ECO:0000259" key="3">
    <source>
        <dbReference type="PROSITE" id="PS50977"/>
    </source>
</evidence>
<dbReference type="InterPro" id="IPR050624">
    <property type="entry name" value="HTH-type_Tx_Regulator"/>
</dbReference>
<dbReference type="EMBL" id="NGKW01000054">
    <property type="protein sequence ID" value="OTN82225.1"/>
    <property type="molecule type" value="Genomic_DNA"/>
</dbReference>